<dbReference type="Pfam" id="PF02770">
    <property type="entry name" value="Acyl-CoA_dh_M"/>
    <property type="match status" value="1"/>
</dbReference>
<dbReference type="PANTHER" id="PTHR42803">
    <property type="entry name" value="ACYL-COA DEHYDROGENASE"/>
    <property type="match status" value="1"/>
</dbReference>
<comment type="similarity">
    <text evidence="2">Belongs to the acyl-CoA dehydrogenase family.</text>
</comment>
<keyword evidence="4" id="KW-0274">FAD</keyword>
<dbReference type="InterPro" id="IPR037069">
    <property type="entry name" value="AcylCoA_DH/ox_N_sf"/>
</dbReference>
<evidence type="ECO:0000256" key="2">
    <source>
        <dbReference type="ARBA" id="ARBA00009347"/>
    </source>
</evidence>
<dbReference type="GO" id="GO:0050660">
    <property type="term" value="F:flavin adenine dinucleotide binding"/>
    <property type="evidence" value="ECO:0007669"/>
    <property type="project" value="InterPro"/>
</dbReference>
<sequence>MYTPQIEDLKHTLNDIIGIQKLLESGVFGDLSQDLIEAILVEGGKFASEVIAPLNRVGDEHGCTLDTKTHAVTTPPGWKEAYQQWSQGGWASLPCEEDYGGQGLPLLVGLAGQELWNTAALAFGLGTLLTQGAVNALKAHATDELKQTYLPKMVAGTWTGTMCLTEPQAGSDLGVLKSKAVPNGDGSYAISGTKIFITYGDHDLTENIIHLVLARLPDAPEGYRGISMFVVPKFIPDADGAPGKKNDVKCIGLEHKLGIHGSPTAVLQFGDEGGATGWLVGQENRGLNCMFTMMNDARLHVGMQGVAVAERAFQLALSYAKDRKQGSKPGSNGPVAIIEHPDVARMLLEMKSKTAAARAICYETARALDLAEHLTDEVEKSEQAALAALLTPIAKAFGTDI</sequence>
<dbReference type="InterPro" id="IPR013786">
    <property type="entry name" value="AcylCoA_DH/ox_N"/>
</dbReference>
<evidence type="ECO:0000259" key="5">
    <source>
        <dbReference type="Pfam" id="PF00441"/>
    </source>
</evidence>
<dbReference type="Gene3D" id="1.20.140.10">
    <property type="entry name" value="Butyryl-CoA Dehydrogenase, subunit A, domain 3"/>
    <property type="match status" value="1"/>
</dbReference>
<feature type="domain" description="Acyl-CoA oxidase/dehydrogenase middle" evidence="6">
    <location>
        <begin position="162"/>
        <end position="270"/>
    </location>
</feature>
<feature type="domain" description="Acyl-CoA dehydrogenase/oxidase N-terminal" evidence="7">
    <location>
        <begin position="76"/>
        <end position="156"/>
    </location>
</feature>
<organism evidence="8">
    <name type="scientific">hydrothermal vent metagenome</name>
    <dbReference type="NCBI Taxonomy" id="652676"/>
    <lineage>
        <taxon>unclassified sequences</taxon>
        <taxon>metagenomes</taxon>
        <taxon>ecological metagenomes</taxon>
    </lineage>
</organism>
<protein>
    <submittedName>
        <fullName evidence="8">3-methylmercaptopropionyl-CoA dehydrogenase (DmdC)</fullName>
    </submittedName>
</protein>
<reference evidence="8" key="1">
    <citation type="submission" date="2018-06" db="EMBL/GenBank/DDBJ databases">
        <authorList>
            <person name="Zhirakovskaya E."/>
        </authorList>
    </citation>
    <scope>NUCLEOTIDE SEQUENCE</scope>
</reference>
<dbReference type="SUPFAM" id="SSF56645">
    <property type="entry name" value="Acyl-CoA dehydrogenase NM domain-like"/>
    <property type="match status" value="1"/>
</dbReference>
<evidence type="ECO:0000256" key="3">
    <source>
        <dbReference type="ARBA" id="ARBA00022630"/>
    </source>
</evidence>
<dbReference type="EMBL" id="UOEC01000168">
    <property type="protein sequence ID" value="VAW00084.1"/>
    <property type="molecule type" value="Genomic_DNA"/>
</dbReference>
<keyword evidence="3" id="KW-0285">Flavoprotein</keyword>
<dbReference type="InterPro" id="IPR046373">
    <property type="entry name" value="Acyl-CoA_Oxase/DH_mid-dom_sf"/>
</dbReference>
<evidence type="ECO:0000259" key="7">
    <source>
        <dbReference type="Pfam" id="PF02771"/>
    </source>
</evidence>
<dbReference type="Gene3D" id="2.40.110.10">
    <property type="entry name" value="Butyryl-CoA Dehydrogenase, subunit A, domain 2"/>
    <property type="match status" value="1"/>
</dbReference>
<dbReference type="InterPro" id="IPR009075">
    <property type="entry name" value="AcylCo_DH/oxidase_C"/>
</dbReference>
<feature type="non-terminal residue" evidence="8">
    <location>
        <position position="401"/>
    </location>
</feature>
<dbReference type="InterPro" id="IPR006091">
    <property type="entry name" value="Acyl-CoA_Oxase/DH_mid-dom"/>
</dbReference>
<dbReference type="PANTHER" id="PTHR42803:SF1">
    <property type="entry name" value="BROAD-SPECIFICITY LINEAR ACYL-COA DEHYDROGENASE FADE5"/>
    <property type="match status" value="1"/>
</dbReference>
<dbReference type="InterPro" id="IPR009100">
    <property type="entry name" value="AcylCoA_DH/oxidase_NM_dom_sf"/>
</dbReference>
<dbReference type="Pfam" id="PF02771">
    <property type="entry name" value="Acyl-CoA_dh_N"/>
    <property type="match status" value="1"/>
</dbReference>
<dbReference type="InterPro" id="IPR036250">
    <property type="entry name" value="AcylCo_DH-like_C"/>
</dbReference>
<evidence type="ECO:0000313" key="8">
    <source>
        <dbReference type="EMBL" id="VAW00084.1"/>
    </source>
</evidence>
<name>A0A3B0SUB1_9ZZZZ</name>
<dbReference type="GO" id="GO:0016627">
    <property type="term" value="F:oxidoreductase activity, acting on the CH-CH group of donors"/>
    <property type="evidence" value="ECO:0007669"/>
    <property type="project" value="InterPro"/>
</dbReference>
<comment type="cofactor">
    <cofactor evidence="1">
        <name>FAD</name>
        <dbReference type="ChEBI" id="CHEBI:57692"/>
    </cofactor>
</comment>
<gene>
    <name evidence="8" type="ORF">MNBD_ALPHA08-1951</name>
</gene>
<evidence type="ECO:0000256" key="1">
    <source>
        <dbReference type="ARBA" id="ARBA00001974"/>
    </source>
</evidence>
<dbReference type="AlphaFoldDB" id="A0A3B0SUB1"/>
<dbReference type="InterPro" id="IPR052166">
    <property type="entry name" value="Diverse_Acyl-CoA_DH"/>
</dbReference>
<dbReference type="SUPFAM" id="SSF47203">
    <property type="entry name" value="Acyl-CoA dehydrogenase C-terminal domain-like"/>
    <property type="match status" value="1"/>
</dbReference>
<accession>A0A3B0SUB1</accession>
<dbReference type="FunFam" id="2.40.110.10:FF:000031">
    <property type="entry name" value="Acyl-CoA dehydrogenase, putative"/>
    <property type="match status" value="1"/>
</dbReference>
<dbReference type="Pfam" id="PF00441">
    <property type="entry name" value="Acyl-CoA_dh_1"/>
    <property type="match status" value="1"/>
</dbReference>
<feature type="domain" description="Acyl-CoA dehydrogenase/oxidase C-terminal" evidence="5">
    <location>
        <begin position="284"/>
        <end position="375"/>
    </location>
</feature>
<proteinExistence type="inferred from homology"/>
<evidence type="ECO:0000259" key="6">
    <source>
        <dbReference type="Pfam" id="PF02770"/>
    </source>
</evidence>
<evidence type="ECO:0000256" key="4">
    <source>
        <dbReference type="ARBA" id="ARBA00022827"/>
    </source>
</evidence>
<dbReference type="Gene3D" id="1.10.540.10">
    <property type="entry name" value="Acyl-CoA dehydrogenase/oxidase, N-terminal domain"/>
    <property type="match status" value="1"/>
</dbReference>